<feature type="transmembrane region" description="Helical" evidence="5">
    <location>
        <begin position="6"/>
        <end position="23"/>
    </location>
</feature>
<dbReference type="PANTHER" id="PTHR33507:SF3">
    <property type="entry name" value="INNER MEMBRANE PROTEIN YBBJ"/>
    <property type="match status" value="1"/>
</dbReference>
<comment type="subcellular location">
    <subcellularLocation>
        <location evidence="1">Membrane</location>
        <topology evidence="1">Multi-pass membrane protein</topology>
    </subcellularLocation>
</comment>
<evidence type="ECO:0000259" key="6">
    <source>
        <dbReference type="Pfam" id="PF01957"/>
    </source>
</evidence>
<evidence type="ECO:0000256" key="2">
    <source>
        <dbReference type="ARBA" id="ARBA00022692"/>
    </source>
</evidence>
<proteinExistence type="predicted"/>
<feature type="domain" description="NfeD-like C-terminal" evidence="6">
    <location>
        <begin position="155"/>
        <end position="208"/>
    </location>
</feature>
<feature type="transmembrane region" description="Helical" evidence="5">
    <location>
        <begin position="79"/>
        <end position="98"/>
    </location>
</feature>
<evidence type="ECO:0000313" key="8">
    <source>
        <dbReference type="Proteomes" id="UP000247978"/>
    </source>
</evidence>
<accession>A0A2V3W2L7</accession>
<dbReference type="EMBL" id="QJJQ01000007">
    <property type="protein sequence ID" value="PXW86505.1"/>
    <property type="molecule type" value="Genomic_DNA"/>
</dbReference>
<name>A0A2V3W2L7_9BACI</name>
<dbReference type="InterPro" id="IPR012340">
    <property type="entry name" value="NA-bd_OB-fold"/>
</dbReference>
<evidence type="ECO:0000313" key="7">
    <source>
        <dbReference type="EMBL" id="PXW86505.1"/>
    </source>
</evidence>
<dbReference type="SUPFAM" id="SSF141322">
    <property type="entry name" value="NfeD domain-like"/>
    <property type="match status" value="1"/>
</dbReference>
<dbReference type="Pfam" id="PF01957">
    <property type="entry name" value="NfeD"/>
    <property type="match status" value="1"/>
</dbReference>
<organism evidence="7 8">
    <name type="scientific">Pseudogracilibacillus auburnensis</name>
    <dbReference type="NCBI Taxonomy" id="1494959"/>
    <lineage>
        <taxon>Bacteria</taxon>
        <taxon>Bacillati</taxon>
        <taxon>Bacillota</taxon>
        <taxon>Bacilli</taxon>
        <taxon>Bacillales</taxon>
        <taxon>Bacillaceae</taxon>
        <taxon>Pseudogracilibacillus</taxon>
    </lineage>
</organism>
<evidence type="ECO:0000256" key="1">
    <source>
        <dbReference type="ARBA" id="ARBA00004141"/>
    </source>
</evidence>
<keyword evidence="3 5" id="KW-1133">Transmembrane helix</keyword>
<dbReference type="RefSeq" id="WP_110395413.1">
    <property type="nucleotide sequence ID" value="NZ_JADIJL010000012.1"/>
</dbReference>
<feature type="transmembrane region" description="Helical" evidence="5">
    <location>
        <begin position="30"/>
        <end position="48"/>
    </location>
</feature>
<dbReference type="Proteomes" id="UP000247978">
    <property type="component" value="Unassembled WGS sequence"/>
</dbReference>
<dbReference type="AlphaFoldDB" id="A0A2V3W2L7"/>
<sequence>MAALLDTSWIGFVIVGLGTLFLIGEILVNMRGLFALLGISFIVLYFYINIVDPSTFVIMLIIYFVGLLLILIDGKIINDGTLGTLGLAGMTFSVVLAAPNFFAGLYAFIGVILGAALSFTFLKVFKRRNMWSKITLKDRLTKEAGYSSLNEEYIQLIGKEGVTLTDLRPVGTIEIDKKEYSAISNAQWIKKGTKIQITDVDGTRILVKELEK</sequence>
<dbReference type="OrthoDB" id="9806253at2"/>
<evidence type="ECO:0000256" key="3">
    <source>
        <dbReference type="ARBA" id="ARBA00022989"/>
    </source>
</evidence>
<protein>
    <submittedName>
        <fullName evidence="7">NfeD-like partner-binding protein</fullName>
    </submittedName>
</protein>
<feature type="transmembrane region" description="Helical" evidence="5">
    <location>
        <begin position="54"/>
        <end position="72"/>
    </location>
</feature>
<comment type="caution">
    <text evidence="7">The sequence shown here is derived from an EMBL/GenBank/DDBJ whole genome shotgun (WGS) entry which is preliminary data.</text>
</comment>
<evidence type="ECO:0000256" key="5">
    <source>
        <dbReference type="SAM" id="Phobius"/>
    </source>
</evidence>
<feature type="transmembrane region" description="Helical" evidence="5">
    <location>
        <begin position="104"/>
        <end position="125"/>
    </location>
</feature>
<keyword evidence="4 5" id="KW-0472">Membrane</keyword>
<keyword evidence="8" id="KW-1185">Reference proteome</keyword>
<keyword evidence="2 5" id="KW-0812">Transmembrane</keyword>
<gene>
    <name evidence="7" type="ORF">DFR56_10723</name>
</gene>
<dbReference type="PANTHER" id="PTHR33507">
    <property type="entry name" value="INNER MEMBRANE PROTEIN YBBJ"/>
    <property type="match status" value="1"/>
</dbReference>
<dbReference type="Gene3D" id="2.40.50.140">
    <property type="entry name" value="Nucleic acid-binding proteins"/>
    <property type="match status" value="1"/>
</dbReference>
<dbReference type="InterPro" id="IPR052165">
    <property type="entry name" value="Membrane_assoc_protease"/>
</dbReference>
<reference evidence="7 8" key="1">
    <citation type="submission" date="2018-05" db="EMBL/GenBank/DDBJ databases">
        <title>Genomic Encyclopedia of Type Strains, Phase IV (KMG-IV): sequencing the most valuable type-strain genomes for metagenomic binning, comparative biology and taxonomic classification.</title>
        <authorList>
            <person name="Goeker M."/>
        </authorList>
    </citation>
    <scope>NUCLEOTIDE SEQUENCE [LARGE SCALE GENOMIC DNA]</scope>
    <source>
        <strain evidence="7 8">DSM 28556</strain>
    </source>
</reference>
<evidence type="ECO:0000256" key="4">
    <source>
        <dbReference type="ARBA" id="ARBA00023136"/>
    </source>
</evidence>
<dbReference type="GO" id="GO:0005886">
    <property type="term" value="C:plasma membrane"/>
    <property type="evidence" value="ECO:0007669"/>
    <property type="project" value="TreeGrafter"/>
</dbReference>
<dbReference type="InterPro" id="IPR002810">
    <property type="entry name" value="NfeD-like_C"/>
</dbReference>